<dbReference type="EMBL" id="CAMPGE010003762">
    <property type="protein sequence ID" value="CAI2362607.1"/>
    <property type="molecule type" value="Genomic_DNA"/>
</dbReference>
<gene>
    <name evidence="3" type="ORF">ECRASSUSDP1_LOCUS3931</name>
</gene>
<evidence type="ECO:0000313" key="3">
    <source>
        <dbReference type="EMBL" id="CAI2362607.1"/>
    </source>
</evidence>
<protein>
    <submittedName>
        <fullName evidence="3">Uncharacterized protein</fullName>
    </submittedName>
</protein>
<feature type="compositionally biased region" description="Polar residues" evidence="2">
    <location>
        <begin position="480"/>
        <end position="489"/>
    </location>
</feature>
<name>A0AAD1U5A4_EUPCR</name>
<proteinExistence type="predicted"/>
<feature type="region of interest" description="Disordered" evidence="2">
    <location>
        <begin position="480"/>
        <end position="522"/>
    </location>
</feature>
<evidence type="ECO:0000256" key="2">
    <source>
        <dbReference type="SAM" id="MobiDB-lite"/>
    </source>
</evidence>
<feature type="coiled-coil region" evidence="1">
    <location>
        <begin position="358"/>
        <end position="459"/>
    </location>
</feature>
<dbReference type="Proteomes" id="UP001295684">
    <property type="component" value="Unassembled WGS sequence"/>
</dbReference>
<comment type="caution">
    <text evidence="3">The sequence shown here is derived from an EMBL/GenBank/DDBJ whole genome shotgun (WGS) entry which is preliminary data.</text>
</comment>
<evidence type="ECO:0000313" key="4">
    <source>
        <dbReference type="Proteomes" id="UP001295684"/>
    </source>
</evidence>
<accession>A0AAD1U5A4</accession>
<keyword evidence="1" id="KW-0175">Coiled coil</keyword>
<evidence type="ECO:0000256" key="1">
    <source>
        <dbReference type="SAM" id="Coils"/>
    </source>
</evidence>
<keyword evidence="4" id="KW-1185">Reference proteome</keyword>
<feature type="coiled-coil region" evidence="1">
    <location>
        <begin position="172"/>
        <end position="209"/>
    </location>
</feature>
<dbReference type="AlphaFoldDB" id="A0AAD1U5A4"/>
<sequence length="575" mass="67380">MRDSHSSFSCDKYTPNSKYQYQGEYVMRSASTQRPNTIDLDTIKDMPHNKESRQLRAELMPRSQTIVFGSSQLNTNSSQLYSGKLDNYEGCKSGEYVCRSQIIQPLRKRNSVSSIRTDTQEILDRGINSQKSCQKTYDFIHSPCDEGPRKDMLLESLYKELGLLESKLHRMVNKYRKSKRLAKRNLEKYNKSEARLREAEEYITANERKVYDIESQINAQIDQIRQDCSHICSSTQPDLEENVSQAIKQKYERMLNDKDHQIDHLNKQIGILKVRNEELVQKCTQLDHKLQLCEMDKDKIFKDFSKLDDTWMKKIREKEIMMNEEILKGEHLRSKFESDMKILREEHNLKIEIIGKENGEKIKEIRQLKQEIDSLKEVEFERYKGLKKSQDELHSSKIDLQNLEFELKKVKKELSDCQLEIKEKDEFLSENSFKNSKIIKQMQERISMLEAQNDELMRQNSAFKSSQNCLDQKRKRNFSCNPTGFNSMRTGIESPGERSSQILSGERKYQQPHNNFSGSLQSSTALGNSGVFENPNGHYNRIRLFENPRMNTPESGDTRQKLSKEAVRMRLSMFG</sequence>
<feature type="compositionally biased region" description="Polar residues" evidence="2">
    <location>
        <begin position="511"/>
        <end position="522"/>
    </location>
</feature>
<reference evidence="3" key="1">
    <citation type="submission" date="2023-07" db="EMBL/GenBank/DDBJ databases">
        <authorList>
            <consortium name="AG Swart"/>
            <person name="Singh M."/>
            <person name="Singh A."/>
            <person name="Seah K."/>
            <person name="Emmerich C."/>
        </authorList>
    </citation>
    <scope>NUCLEOTIDE SEQUENCE</scope>
    <source>
        <strain evidence="3">DP1</strain>
    </source>
</reference>
<organism evidence="3 4">
    <name type="scientific">Euplotes crassus</name>
    <dbReference type="NCBI Taxonomy" id="5936"/>
    <lineage>
        <taxon>Eukaryota</taxon>
        <taxon>Sar</taxon>
        <taxon>Alveolata</taxon>
        <taxon>Ciliophora</taxon>
        <taxon>Intramacronucleata</taxon>
        <taxon>Spirotrichea</taxon>
        <taxon>Hypotrichia</taxon>
        <taxon>Euplotida</taxon>
        <taxon>Euplotidae</taxon>
        <taxon>Moneuplotes</taxon>
    </lineage>
</organism>
<feature type="coiled-coil region" evidence="1">
    <location>
        <begin position="248"/>
        <end position="282"/>
    </location>
</feature>